<protein>
    <submittedName>
        <fullName evidence="1">Uncharacterized protein</fullName>
    </submittedName>
</protein>
<gene>
    <name evidence="1" type="ORF">A2U01_0001915</name>
</gene>
<evidence type="ECO:0000313" key="2">
    <source>
        <dbReference type="Proteomes" id="UP000265520"/>
    </source>
</evidence>
<evidence type="ECO:0000313" key="1">
    <source>
        <dbReference type="EMBL" id="MCH81134.1"/>
    </source>
</evidence>
<organism evidence="1 2">
    <name type="scientific">Trifolium medium</name>
    <dbReference type="NCBI Taxonomy" id="97028"/>
    <lineage>
        <taxon>Eukaryota</taxon>
        <taxon>Viridiplantae</taxon>
        <taxon>Streptophyta</taxon>
        <taxon>Embryophyta</taxon>
        <taxon>Tracheophyta</taxon>
        <taxon>Spermatophyta</taxon>
        <taxon>Magnoliopsida</taxon>
        <taxon>eudicotyledons</taxon>
        <taxon>Gunneridae</taxon>
        <taxon>Pentapetalae</taxon>
        <taxon>rosids</taxon>
        <taxon>fabids</taxon>
        <taxon>Fabales</taxon>
        <taxon>Fabaceae</taxon>
        <taxon>Papilionoideae</taxon>
        <taxon>50 kb inversion clade</taxon>
        <taxon>NPAAA clade</taxon>
        <taxon>Hologalegina</taxon>
        <taxon>IRL clade</taxon>
        <taxon>Trifolieae</taxon>
        <taxon>Trifolium</taxon>
    </lineage>
</organism>
<reference evidence="1 2" key="1">
    <citation type="journal article" date="2018" name="Front. Plant Sci.">
        <title>Red Clover (Trifolium pratense) and Zigzag Clover (T. medium) - A Picture of Genomic Similarities and Differences.</title>
        <authorList>
            <person name="Dluhosova J."/>
            <person name="Istvanek J."/>
            <person name="Nedelnik J."/>
            <person name="Repkova J."/>
        </authorList>
    </citation>
    <scope>NUCLEOTIDE SEQUENCE [LARGE SCALE GENOMIC DNA]</scope>
    <source>
        <strain evidence="2">cv. 10/8</strain>
        <tissue evidence="1">Leaf</tissue>
    </source>
</reference>
<name>A0A392M428_9FABA</name>
<comment type="caution">
    <text evidence="1">The sequence shown here is derived from an EMBL/GenBank/DDBJ whole genome shotgun (WGS) entry which is preliminary data.</text>
</comment>
<sequence length="77" mass="8655">MTSTMVVPNCDNIVLQNFSSDVVSLTCLVCEVFLLNYFNCHADPFNAAPQIVWMTEVVEGNSRIVIHFGVIQLELTY</sequence>
<keyword evidence="2" id="KW-1185">Reference proteome</keyword>
<proteinExistence type="predicted"/>
<dbReference type="EMBL" id="LXQA010001920">
    <property type="protein sequence ID" value="MCH81134.1"/>
    <property type="molecule type" value="Genomic_DNA"/>
</dbReference>
<accession>A0A392M428</accession>
<dbReference type="AlphaFoldDB" id="A0A392M428"/>
<dbReference type="Proteomes" id="UP000265520">
    <property type="component" value="Unassembled WGS sequence"/>
</dbReference>